<evidence type="ECO:0000256" key="4">
    <source>
        <dbReference type="ARBA" id="ARBA00022692"/>
    </source>
</evidence>
<dbReference type="EMBL" id="JACJVR010000044">
    <property type="protein sequence ID" value="MBB6692033.1"/>
    <property type="molecule type" value="Genomic_DNA"/>
</dbReference>
<dbReference type="Proteomes" id="UP000553776">
    <property type="component" value="Unassembled WGS sequence"/>
</dbReference>
<feature type="compositionally biased region" description="Basic residues" evidence="7">
    <location>
        <begin position="222"/>
        <end position="237"/>
    </location>
</feature>
<feature type="transmembrane region" description="Helical" evidence="8">
    <location>
        <begin position="316"/>
        <end position="337"/>
    </location>
</feature>
<name>A0A841U0Z8_9BACL</name>
<evidence type="ECO:0000256" key="7">
    <source>
        <dbReference type="SAM" id="MobiDB-lite"/>
    </source>
</evidence>
<organism evidence="9 10">
    <name type="scientific">Cohnella xylanilytica</name>
    <dbReference type="NCBI Taxonomy" id="557555"/>
    <lineage>
        <taxon>Bacteria</taxon>
        <taxon>Bacillati</taxon>
        <taxon>Bacillota</taxon>
        <taxon>Bacilli</taxon>
        <taxon>Bacillales</taxon>
        <taxon>Paenibacillaceae</taxon>
        <taxon>Cohnella</taxon>
    </lineage>
</organism>
<evidence type="ECO:0000256" key="3">
    <source>
        <dbReference type="ARBA" id="ARBA00022475"/>
    </source>
</evidence>
<gene>
    <name evidence="9" type="ORF">H7B90_11540</name>
</gene>
<feature type="transmembrane region" description="Helical" evidence="8">
    <location>
        <begin position="289"/>
        <end position="310"/>
    </location>
</feature>
<dbReference type="RefSeq" id="WP_185136022.1">
    <property type="nucleotide sequence ID" value="NZ_BORM01000003.1"/>
</dbReference>
<evidence type="ECO:0000256" key="8">
    <source>
        <dbReference type="SAM" id="Phobius"/>
    </source>
</evidence>
<keyword evidence="5 8" id="KW-1133">Transmembrane helix</keyword>
<dbReference type="AlphaFoldDB" id="A0A841U0Z8"/>
<evidence type="ECO:0000256" key="1">
    <source>
        <dbReference type="ARBA" id="ARBA00004651"/>
    </source>
</evidence>
<evidence type="ECO:0000256" key="6">
    <source>
        <dbReference type="ARBA" id="ARBA00023136"/>
    </source>
</evidence>
<feature type="transmembrane region" description="Helical" evidence="8">
    <location>
        <begin position="110"/>
        <end position="134"/>
    </location>
</feature>
<comment type="caution">
    <text evidence="9">The sequence shown here is derived from an EMBL/GenBank/DDBJ whole genome shotgun (WGS) entry which is preliminary data.</text>
</comment>
<comment type="subcellular location">
    <subcellularLocation>
        <location evidence="1">Cell membrane</location>
        <topology evidence="1">Multi-pass membrane protein</topology>
    </subcellularLocation>
</comment>
<dbReference type="GO" id="GO:0005886">
    <property type="term" value="C:plasma membrane"/>
    <property type="evidence" value="ECO:0007669"/>
    <property type="project" value="UniProtKB-SubCell"/>
</dbReference>
<protein>
    <submittedName>
        <fullName evidence="9">Permease</fullName>
    </submittedName>
</protein>
<evidence type="ECO:0000313" key="9">
    <source>
        <dbReference type="EMBL" id="MBB6692033.1"/>
    </source>
</evidence>
<feature type="transmembrane region" description="Helical" evidence="8">
    <location>
        <begin position="36"/>
        <end position="57"/>
    </location>
</feature>
<feature type="transmembrane region" description="Helical" evidence="8">
    <location>
        <begin position="357"/>
        <end position="376"/>
    </location>
</feature>
<dbReference type="PANTHER" id="PTHR34184">
    <property type="entry name" value="UPF0718 PROTEIN YCGR"/>
    <property type="match status" value="1"/>
</dbReference>
<keyword evidence="6 8" id="KW-0472">Membrane</keyword>
<proteinExistence type="inferred from homology"/>
<evidence type="ECO:0000313" key="10">
    <source>
        <dbReference type="Proteomes" id="UP000553776"/>
    </source>
</evidence>
<keyword evidence="4 8" id="KW-0812">Transmembrane</keyword>
<keyword evidence="3" id="KW-1003">Cell membrane</keyword>
<evidence type="ECO:0000256" key="2">
    <source>
        <dbReference type="ARBA" id="ARBA00006386"/>
    </source>
</evidence>
<dbReference type="InterPro" id="IPR052923">
    <property type="entry name" value="UPF0718"/>
</dbReference>
<feature type="compositionally biased region" description="Basic and acidic residues" evidence="7">
    <location>
        <begin position="182"/>
        <end position="221"/>
    </location>
</feature>
<dbReference type="Pfam" id="PF03773">
    <property type="entry name" value="ArsP_1"/>
    <property type="match status" value="1"/>
</dbReference>
<feature type="transmembrane region" description="Helical" evidence="8">
    <location>
        <begin position="78"/>
        <end position="98"/>
    </location>
</feature>
<reference evidence="9 10" key="1">
    <citation type="submission" date="2020-08" db="EMBL/GenBank/DDBJ databases">
        <title>Cohnella phylogeny.</title>
        <authorList>
            <person name="Dunlap C."/>
        </authorList>
    </citation>
    <scope>NUCLEOTIDE SEQUENCE [LARGE SCALE GENOMIC DNA]</scope>
    <source>
        <strain evidence="9 10">DSM 25239</strain>
    </source>
</reference>
<keyword evidence="10" id="KW-1185">Reference proteome</keyword>
<feature type="transmembrane region" description="Helical" evidence="8">
    <location>
        <begin position="141"/>
        <end position="163"/>
    </location>
</feature>
<dbReference type="PANTHER" id="PTHR34184:SF4">
    <property type="entry name" value="UPF0718 PROTEIN YCGR"/>
    <property type="match status" value="1"/>
</dbReference>
<comment type="similarity">
    <text evidence="2">Belongs to the UPF0718 family.</text>
</comment>
<sequence length="382" mass="41954">MAIFRLRYLAAAAGAAYLLLLWRNHAAWLQPFVRTFAGILLDALPYLALGSVVSALIQTYVSDRLIGRFAPRNRLVGVLFGSTLGLVLPLCECGMIPVVRRLLRKGLPPYVGIVFLVAGPILNPIVIASTLAAFRGDPGLAYARFGLAFAVAVALGLMLSVLLKQNPLREPSPVRHGHSHGHAHEHGHSHEHGHGHKHDDHEHKHGGHEHDREGHDHEHKHDHGHSHGLFGGHHHHDHSVPAEGPWHRKLAAIALHSAEDMWDMGKYLLAGSFITAAVQTAVSQETFAAVAGYDLVSHLFMMGFAFILSLCSTSDAFVAASFVHLFRPGALLSFLVLGPMMDFKSTLMMLSTFRRGFVVQFALLTAWLVLLGSHIFERYGWV</sequence>
<feature type="region of interest" description="Disordered" evidence="7">
    <location>
        <begin position="170"/>
        <end position="242"/>
    </location>
</feature>
<accession>A0A841U0Z8</accession>
<evidence type="ECO:0000256" key="5">
    <source>
        <dbReference type="ARBA" id="ARBA00022989"/>
    </source>
</evidence>
<dbReference type="InterPro" id="IPR005524">
    <property type="entry name" value="DUF318"/>
</dbReference>